<accession>A0A8E2DNL4</accession>
<evidence type="ECO:0000313" key="2">
    <source>
        <dbReference type="Proteomes" id="UP000250043"/>
    </source>
</evidence>
<gene>
    <name evidence="1" type="ORF">OBBRIDRAFT_804075</name>
</gene>
<sequence length="149" mass="16882">MPISATWEQMKTAAQFIKMANKAIKLYNDMPELQKVSNSESEVGWDESSEFEFITSGSNGNLFTSLFLVNFGVNGTSGNYFCFKESLVNKVDGPNLKREDTEPNFFDEEWENYGPGPMNGVHLVHCLENELETSEHPVLTLVPFLNHCY</sequence>
<reference evidence="1 2" key="1">
    <citation type="submission" date="2016-07" db="EMBL/GenBank/DDBJ databases">
        <title>Draft genome of the white-rot fungus Obba rivulosa 3A-2.</title>
        <authorList>
            <consortium name="DOE Joint Genome Institute"/>
            <person name="Miettinen O."/>
            <person name="Riley R."/>
            <person name="Acob R."/>
            <person name="Barry K."/>
            <person name="Cullen D."/>
            <person name="De Vries R."/>
            <person name="Hainaut M."/>
            <person name="Hatakka A."/>
            <person name="Henrissat B."/>
            <person name="Hilden K."/>
            <person name="Kuo R."/>
            <person name="Labutti K."/>
            <person name="Lipzen A."/>
            <person name="Makela M.R."/>
            <person name="Sandor L."/>
            <person name="Spatafora J.W."/>
            <person name="Grigoriev I.V."/>
            <person name="Hibbett D.S."/>
        </authorList>
    </citation>
    <scope>NUCLEOTIDE SEQUENCE [LARGE SCALE GENOMIC DNA]</scope>
    <source>
        <strain evidence="1 2">3A-2</strain>
    </source>
</reference>
<name>A0A8E2DNL4_9APHY</name>
<dbReference type="EMBL" id="KV722407">
    <property type="protein sequence ID" value="OCH90283.1"/>
    <property type="molecule type" value="Genomic_DNA"/>
</dbReference>
<evidence type="ECO:0000313" key="1">
    <source>
        <dbReference type="EMBL" id="OCH90283.1"/>
    </source>
</evidence>
<dbReference type="Proteomes" id="UP000250043">
    <property type="component" value="Unassembled WGS sequence"/>
</dbReference>
<proteinExistence type="predicted"/>
<dbReference type="AlphaFoldDB" id="A0A8E2DNL4"/>
<organism evidence="1 2">
    <name type="scientific">Obba rivulosa</name>
    <dbReference type="NCBI Taxonomy" id="1052685"/>
    <lineage>
        <taxon>Eukaryota</taxon>
        <taxon>Fungi</taxon>
        <taxon>Dikarya</taxon>
        <taxon>Basidiomycota</taxon>
        <taxon>Agaricomycotina</taxon>
        <taxon>Agaricomycetes</taxon>
        <taxon>Polyporales</taxon>
        <taxon>Gelatoporiaceae</taxon>
        <taxon>Obba</taxon>
    </lineage>
</organism>
<protein>
    <submittedName>
        <fullName evidence="1">Uncharacterized protein</fullName>
    </submittedName>
</protein>
<keyword evidence="2" id="KW-1185">Reference proteome</keyword>